<dbReference type="PANTHER" id="PTHR30349">
    <property type="entry name" value="PHAGE INTEGRASE-RELATED"/>
    <property type="match status" value="1"/>
</dbReference>
<reference evidence="5" key="2">
    <citation type="submission" date="2021-04" db="EMBL/GenBank/DDBJ databases">
        <authorList>
            <person name="Gilroy R."/>
        </authorList>
    </citation>
    <scope>NUCLEOTIDE SEQUENCE</scope>
    <source>
        <strain evidence="5">G4-2901</strain>
    </source>
</reference>
<dbReference type="GO" id="GO:0015074">
    <property type="term" value="P:DNA integration"/>
    <property type="evidence" value="ECO:0007669"/>
    <property type="project" value="InterPro"/>
</dbReference>
<evidence type="ECO:0000256" key="3">
    <source>
        <dbReference type="ARBA" id="ARBA00023172"/>
    </source>
</evidence>
<sequence length="375" mass="42673">MGIKLVKRQISAGRYSLYLSTCVNGTRKKEALGIILEKGHDKVTKELNKIKISIARSLQVKKELDFLLKKIPDYTCSPPSSQDSQPDEQQKEDKNLFEIFSEYIDSYNKADIRILKASYNHLLEYAQTNILPLSSINKRFCSGFLDYLYRKFRGNTPSLYFKKFKNLLSLCIDEGYIEKNPAVNIHPIQGYALTKEILTSSEITRLALTPCSNAQIKRAFLFSCHSGLRWCDIKQLKYENIDFSRNLLRITQQKVSTHSGSAVLFLNLNNSAMRIIGANASERKGLIFNLPTHARALRVLKEWTQKAGIQKHISFHCARHTFITMLIDNGAGIKTAASLAGHSSTRHTEKYIHVIDHQKQNAVDNLPNLPPEIIF</sequence>
<dbReference type="PROSITE" id="PS51898">
    <property type="entry name" value="TYR_RECOMBINASE"/>
    <property type="match status" value="1"/>
</dbReference>
<evidence type="ECO:0000256" key="2">
    <source>
        <dbReference type="ARBA" id="ARBA00023125"/>
    </source>
</evidence>
<dbReference type="InterPro" id="IPR025269">
    <property type="entry name" value="SAM-like_dom"/>
</dbReference>
<comment type="caution">
    <text evidence="5">The sequence shown here is derived from an EMBL/GenBank/DDBJ whole genome shotgun (WGS) entry which is preliminary data.</text>
</comment>
<dbReference type="InterPro" id="IPR011010">
    <property type="entry name" value="DNA_brk_join_enz"/>
</dbReference>
<evidence type="ECO:0000313" key="6">
    <source>
        <dbReference type="Proteomes" id="UP000783796"/>
    </source>
</evidence>
<organism evidence="5 6">
    <name type="scientific">Candidatus Phocaeicola faecigallinarum</name>
    <dbReference type="NCBI Taxonomy" id="2838732"/>
    <lineage>
        <taxon>Bacteria</taxon>
        <taxon>Pseudomonadati</taxon>
        <taxon>Bacteroidota</taxon>
        <taxon>Bacteroidia</taxon>
        <taxon>Bacteroidales</taxon>
        <taxon>Bacteroidaceae</taxon>
        <taxon>Phocaeicola</taxon>
    </lineage>
</organism>
<dbReference type="GO" id="GO:0003677">
    <property type="term" value="F:DNA binding"/>
    <property type="evidence" value="ECO:0007669"/>
    <property type="project" value="UniProtKB-KW"/>
</dbReference>
<dbReference type="Gene3D" id="1.10.150.130">
    <property type="match status" value="1"/>
</dbReference>
<dbReference type="CDD" id="cd01185">
    <property type="entry name" value="INTN1_C_like"/>
    <property type="match status" value="1"/>
</dbReference>
<dbReference type="Pfam" id="PF13102">
    <property type="entry name" value="Phage_int_SAM_5"/>
    <property type="match status" value="1"/>
</dbReference>
<dbReference type="GO" id="GO:0006310">
    <property type="term" value="P:DNA recombination"/>
    <property type="evidence" value="ECO:0007669"/>
    <property type="project" value="UniProtKB-KW"/>
</dbReference>
<dbReference type="InterPro" id="IPR002104">
    <property type="entry name" value="Integrase_catalytic"/>
</dbReference>
<dbReference type="PANTHER" id="PTHR30349:SF64">
    <property type="entry name" value="PROPHAGE INTEGRASE INTD-RELATED"/>
    <property type="match status" value="1"/>
</dbReference>
<proteinExistence type="inferred from homology"/>
<reference evidence="5" key="1">
    <citation type="journal article" date="2021" name="PeerJ">
        <title>Extensive microbial diversity within the chicken gut microbiome revealed by metagenomics and culture.</title>
        <authorList>
            <person name="Gilroy R."/>
            <person name="Ravi A."/>
            <person name="Getino M."/>
            <person name="Pursley I."/>
            <person name="Horton D.L."/>
            <person name="Alikhan N.F."/>
            <person name="Baker D."/>
            <person name="Gharbi K."/>
            <person name="Hall N."/>
            <person name="Watson M."/>
            <person name="Adriaenssens E.M."/>
            <person name="Foster-Nyarko E."/>
            <person name="Jarju S."/>
            <person name="Secka A."/>
            <person name="Antonio M."/>
            <person name="Oren A."/>
            <person name="Chaudhuri R.R."/>
            <person name="La Ragione R."/>
            <person name="Hildebrand F."/>
            <person name="Pallen M.J."/>
        </authorList>
    </citation>
    <scope>NUCLEOTIDE SEQUENCE</scope>
    <source>
        <strain evidence="5">G4-2901</strain>
    </source>
</reference>
<feature type="domain" description="Tyr recombinase" evidence="4">
    <location>
        <begin position="193"/>
        <end position="364"/>
    </location>
</feature>
<evidence type="ECO:0000313" key="5">
    <source>
        <dbReference type="EMBL" id="MBU3837333.1"/>
    </source>
</evidence>
<evidence type="ECO:0000256" key="1">
    <source>
        <dbReference type="ARBA" id="ARBA00008857"/>
    </source>
</evidence>
<dbReference type="Pfam" id="PF00589">
    <property type="entry name" value="Phage_integrase"/>
    <property type="match status" value="1"/>
</dbReference>
<accession>A0A948TAC3</accession>
<dbReference type="EMBL" id="JAHLFW010000034">
    <property type="protein sequence ID" value="MBU3837333.1"/>
    <property type="molecule type" value="Genomic_DNA"/>
</dbReference>
<dbReference type="InterPro" id="IPR010998">
    <property type="entry name" value="Integrase_recombinase_N"/>
</dbReference>
<dbReference type="InterPro" id="IPR013762">
    <property type="entry name" value="Integrase-like_cat_sf"/>
</dbReference>
<gene>
    <name evidence="5" type="ORF">H9777_03245</name>
</gene>
<dbReference type="AlphaFoldDB" id="A0A948TAC3"/>
<evidence type="ECO:0000259" key="4">
    <source>
        <dbReference type="PROSITE" id="PS51898"/>
    </source>
</evidence>
<keyword evidence="2" id="KW-0238">DNA-binding</keyword>
<dbReference type="InterPro" id="IPR050090">
    <property type="entry name" value="Tyrosine_recombinase_XerCD"/>
</dbReference>
<dbReference type="Proteomes" id="UP000783796">
    <property type="component" value="Unassembled WGS sequence"/>
</dbReference>
<keyword evidence="3" id="KW-0233">DNA recombination</keyword>
<comment type="similarity">
    <text evidence="1">Belongs to the 'phage' integrase family.</text>
</comment>
<dbReference type="SUPFAM" id="SSF56349">
    <property type="entry name" value="DNA breaking-rejoining enzymes"/>
    <property type="match status" value="1"/>
</dbReference>
<dbReference type="Gene3D" id="1.10.443.10">
    <property type="entry name" value="Intergrase catalytic core"/>
    <property type="match status" value="1"/>
</dbReference>
<name>A0A948TAC3_9BACT</name>
<protein>
    <submittedName>
        <fullName evidence="5">Site-specific integrase</fullName>
    </submittedName>
</protein>